<protein>
    <submittedName>
        <fullName evidence="1">Uncharacterized protein</fullName>
    </submittedName>
</protein>
<dbReference type="InParanoid" id="B2VZG0"/>
<gene>
    <name evidence="1" type="ORF">PTRG_02800</name>
</gene>
<dbReference type="HOGENOM" id="CLU_2795186_0_0_1"/>
<reference evidence="2" key="1">
    <citation type="journal article" date="2013" name="G3 (Bethesda)">
        <title>Comparative genomics of a plant-pathogenic fungus, Pyrenophora tritici-repentis, reveals transduplication and the impact of repeat elements on pathogenicity and population divergence.</title>
        <authorList>
            <person name="Manning V.A."/>
            <person name="Pandelova I."/>
            <person name="Dhillon B."/>
            <person name="Wilhelm L.J."/>
            <person name="Goodwin S.B."/>
            <person name="Berlin A.M."/>
            <person name="Figueroa M."/>
            <person name="Freitag M."/>
            <person name="Hane J.K."/>
            <person name="Henrissat B."/>
            <person name="Holman W.H."/>
            <person name="Kodira C.D."/>
            <person name="Martin J."/>
            <person name="Oliver R.P."/>
            <person name="Robbertse B."/>
            <person name="Schackwitz W."/>
            <person name="Schwartz D.C."/>
            <person name="Spatafora J.W."/>
            <person name="Turgeon B.G."/>
            <person name="Yandava C."/>
            <person name="Young S."/>
            <person name="Zhou S."/>
            <person name="Zeng Q."/>
            <person name="Grigoriev I.V."/>
            <person name="Ma L.-J."/>
            <person name="Ciuffetti L.M."/>
        </authorList>
    </citation>
    <scope>NUCLEOTIDE SEQUENCE [LARGE SCALE GENOMIC DNA]</scope>
    <source>
        <strain evidence="2">Pt-1C-BFP</strain>
    </source>
</reference>
<accession>B2VZG0</accession>
<dbReference type="EMBL" id="DS231616">
    <property type="protein sequence ID" value="EDU45323.1"/>
    <property type="molecule type" value="Genomic_DNA"/>
</dbReference>
<dbReference type="KEGG" id="ptrr:6341023"/>
<dbReference type="Proteomes" id="UP000001471">
    <property type="component" value="Unassembled WGS sequence"/>
</dbReference>
<dbReference type="AlphaFoldDB" id="B2VZG0"/>
<evidence type="ECO:0000313" key="1">
    <source>
        <dbReference type="EMBL" id="EDU45323.1"/>
    </source>
</evidence>
<proteinExistence type="predicted"/>
<organism evidence="1 2">
    <name type="scientific">Pyrenophora tritici-repentis (strain Pt-1C-BFP)</name>
    <name type="common">Wheat tan spot fungus</name>
    <name type="synonym">Drechslera tritici-repentis</name>
    <dbReference type="NCBI Taxonomy" id="426418"/>
    <lineage>
        <taxon>Eukaryota</taxon>
        <taxon>Fungi</taxon>
        <taxon>Dikarya</taxon>
        <taxon>Ascomycota</taxon>
        <taxon>Pezizomycotina</taxon>
        <taxon>Dothideomycetes</taxon>
        <taxon>Pleosporomycetidae</taxon>
        <taxon>Pleosporales</taxon>
        <taxon>Pleosporineae</taxon>
        <taxon>Pleosporaceae</taxon>
        <taxon>Pyrenophora</taxon>
    </lineage>
</organism>
<sequence length="68" mass="7691">MTILSTVPVPEALDLAAGITLAHANKACTAMLRYCPVWVDESDERSESSDAWYAGHRRKKKNTRIWEE</sequence>
<evidence type="ECO:0000313" key="2">
    <source>
        <dbReference type="Proteomes" id="UP000001471"/>
    </source>
</evidence>
<dbReference type="GeneID" id="6341023"/>
<name>B2VZG0_PYRTR</name>